<proteinExistence type="predicted"/>
<feature type="compositionally biased region" description="Low complexity" evidence="1">
    <location>
        <begin position="280"/>
        <end position="290"/>
    </location>
</feature>
<feature type="compositionally biased region" description="Pro residues" evidence="1">
    <location>
        <begin position="296"/>
        <end position="307"/>
    </location>
</feature>
<evidence type="ECO:0000313" key="2">
    <source>
        <dbReference type="EMBL" id="MFC7275691.1"/>
    </source>
</evidence>
<gene>
    <name evidence="2" type="ORF">ACFQS1_17010</name>
</gene>
<feature type="region of interest" description="Disordered" evidence="1">
    <location>
        <begin position="135"/>
        <end position="163"/>
    </location>
</feature>
<evidence type="ECO:0000313" key="3">
    <source>
        <dbReference type="Proteomes" id="UP001596548"/>
    </source>
</evidence>
<dbReference type="EMBL" id="JBHTBJ010000010">
    <property type="protein sequence ID" value="MFC7275691.1"/>
    <property type="molecule type" value="Genomic_DNA"/>
</dbReference>
<feature type="region of interest" description="Disordered" evidence="1">
    <location>
        <begin position="192"/>
        <end position="218"/>
    </location>
</feature>
<accession>A0ABW2HS84</accession>
<feature type="compositionally biased region" description="Low complexity" evidence="1">
    <location>
        <begin position="311"/>
        <end position="322"/>
    </location>
</feature>
<sequence>MLDAGGGGGGTPWESMTLEKMQELIQNPNTDAQWDLVSGWQKSAELLSSHRYQVQEYRDNLAAAWPPERSAASAAYLARLDELIKNLTDTYEASLTNHDAFSAATGSIYQAQVKMNKIYAEYQSNKTALDTYNAKKQAAQNSSTPTPSPSPSGDESPVAPGRQEELRRQAATLLSSVSTDLAQAQSRIVTPPRYTKLEVRDENKTVKDGDTYTPPPIPPITPSYPDNGGISTRPANATGTFATSTPTTLPPPVNPPSVGTVQPGLVLGGAQPTLPTPTAPGISPITPTLPGGTGPLPNPGLLPPTPGVLPGGTSPLTPTTPGLGRGGGVPREGLLRPGGSLPEGGLRAMAPNGVIGGMPVGGTPARGASGIGLGQPGAGRVGARINPVGGVIGEGGGATGPRRGAVGGMSAAAEHPANAGMYGQGAAGRRSGRRDQAESASWDPDNPWETAEGVDPVVSPAPVQRVDPGPAIGLG</sequence>
<feature type="compositionally biased region" description="Basic and acidic residues" evidence="1">
    <location>
        <begin position="195"/>
        <end position="210"/>
    </location>
</feature>
<dbReference type="RefSeq" id="WP_378969084.1">
    <property type="nucleotide sequence ID" value="NZ_JBHTBJ010000010.1"/>
</dbReference>
<feature type="region of interest" description="Disordered" evidence="1">
    <location>
        <begin position="416"/>
        <end position="475"/>
    </location>
</feature>
<keyword evidence="3" id="KW-1185">Reference proteome</keyword>
<reference evidence="3" key="1">
    <citation type="journal article" date="2019" name="Int. J. Syst. Evol. Microbiol.">
        <title>The Global Catalogue of Microorganisms (GCM) 10K type strain sequencing project: providing services to taxonomists for standard genome sequencing and annotation.</title>
        <authorList>
            <consortium name="The Broad Institute Genomics Platform"/>
            <consortium name="The Broad Institute Genome Sequencing Center for Infectious Disease"/>
            <person name="Wu L."/>
            <person name="Ma J."/>
        </authorList>
    </citation>
    <scope>NUCLEOTIDE SEQUENCE [LARGE SCALE GENOMIC DNA]</scope>
    <source>
        <strain evidence="3">XZYJT-10</strain>
    </source>
</reference>
<name>A0ABW2HS84_9ACTN</name>
<dbReference type="Proteomes" id="UP001596548">
    <property type="component" value="Unassembled WGS sequence"/>
</dbReference>
<organism evidence="2 3">
    <name type="scientific">Paractinoplanes rhizophilus</name>
    <dbReference type="NCBI Taxonomy" id="1416877"/>
    <lineage>
        <taxon>Bacteria</taxon>
        <taxon>Bacillati</taxon>
        <taxon>Actinomycetota</taxon>
        <taxon>Actinomycetes</taxon>
        <taxon>Micromonosporales</taxon>
        <taxon>Micromonosporaceae</taxon>
        <taxon>Paractinoplanes</taxon>
    </lineage>
</organism>
<protein>
    <submittedName>
        <fullName evidence="2">Uncharacterized protein</fullName>
    </submittedName>
</protein>
<comment type="caution">
    <text evidence="2">The sequence shown here is derived from an EMBL/GenBank/DDBJ whole genome shotgun (WGS) entry which is preliminary data.</text>
</comment>
<evidence type="ECO:0000256" key="1">
    <source>
        <dbReference type="SAM" id="MobiDB-lite"/>
    </source>
</evidence>
<feature type="region of interest" description="Disordered" evidence="1">
    <location>
        <begin position="271"/>
        <end position="345"/>
    </location>
</feature>